<dbReference type="PANTHER" id="PTHR15160:SF1">
    <property type="entry name" value="VON HIPPEL-LINDAU DISEASE TUMOR SUPPRESSOR"/>
    <property type="match status" value="1"/>
</dbReference>
<name>A0A6B3LBX7_9BACT</name>
<dbReference type="KEGG" id="soa:G3M56_001535"/>
<dbReference type="Gene3D" id="3.10.690.10">
    <property type="entry name" value="Bifunctional nuclease domain"/>
    <property type="match status" value="1"/>
</dbReference>
<dbReference type="Proteomes" id="UP000475117">
    <property type="component" value="Chromosome"/>
</dbReference>
<dbReference type="Pfam" id="PF02577">
    <property type="entry name" value="BFN_dom"/>
    <property type="match status" value="1"/>
</dbReference>
<organism evidence="1 2">
    <name type="scientific">Sulfuriroseicoccus oceanibius</name>
    <dbReference type="NCBI Taxonomy" id="2707525"/>
    <lineage>
        <taxon>Bacteria</taxon>
        <taxon>Pseudomonadati</taxon>
        <taxon>Verrucomicrobiota</taxon>
        <taxon>Verrucomicrobiia</taxon>
        <taxon>Verrucomicrobiales</taxon>
        <taxon>Verrucomicrobiaceae</taxon>
        <taxon>Sulfuriroseicoccus</taxon>
    </lineage>
</organism>
<dbReference type="InterPro" id="IPR036104">
    <property type="entry name" value="BFN_sf"/>
</dbReference>
<proteinExistence type="predicted"/>
<sequence length="169" mass="17866">MTSSGDKAVVPVEVKAVVPTSGGCAVFLGDDEKVFVIHVDPVVGAAIAGALGGVPAIRPQTHDLIGALLLAFGGKVERVVVNDFKNDVFYARLILSEENEVQERKVVELDARPSDAIAVALRQKAPLFVVQSVWDGAEDVTELLEKLADQGLVPRPEDGENEIGGLDAE</sequence>
<evidence type="ECO:0000313" key="1">
    <source>
        <dbReference type="EMBL" id="QQL45296.1"/>
    </source>
</evidence>
<dbReference type="GO" id="GO:0004518">
    <property type="term" value="F:nuclease activity"/>
    <property type="evidence" value="ECO:0007669"/>
    <property type="project" value="InterPro"/>
</dbReference>
<dbReference type="EMBL" id="CP066776">
    <property type="protein sequence ID" value="QQL45296.1"/>
    <property type="molecule type" value="Genomic_DNA"/>
</dbReference>
<gene>
    <name evidence="1" type="ORF">G3M56_001535</name>
</gene>
<dbReference type="InterPro" id="IPR003729">
    <property type="entry name" value="Bi_nuclease_dom"/>
</dbReference>
<dbReference type="PANTHER" id="PTHR15160">
    <property type="entry name" value="VON HIPPEL-LINDAU PROTEIN"/>
    <property type="match status" value="1"/>
</dbReference>
<dbReference type="PROSITE" id="PS51658">
    <property type="entry name" value="BFN"/>
    <property type="match status" value="1"/>
</dbReference>
<dbReference type="AlphaFoldDB" id="A0A6B3LBX7"/>
<evidence type="ECO:0000313" key="2">
    <source>
        <dbReference type="Proteomes" id="UP000475117"/>
    </source>
</evidence>
<accession>A0A6B3LBX7</accession>
<dbReference type="RefSeq" id="WP_164363915.1">
    <property type="nucleotide sequence ID" value="NZ_CP066776.1"/>
</dbReference>
<keyword evidence="2" id="KW-1185">Reference proteome</keyword>
<protein>
    <submittedName>
        <fullName evidence="1">Bifunctional nuclease family protein</fullName>
    </submittedName>
</protein>
<dbReference type="SUPFAM" id="SSF103256">
    <property type="entry name" value="Hypothetical protein TM0160"/>
    <property type="match status" value="1"/>
</dbReference>
<reference evidence="1 2" key="1">
    <citation type="submission" date="2020-12" db="EMBL/GenBank/DDBJ databases">
        <title>Sulforoseuscoccus oceanibium gen. nov., sp. nov., a representative of the phylum Verrucomicrobia with special cytoplasmic membrane, and proposal of Sulforoseuscoccusaceae fam. nov.</title>
        <authorList>
            <person name="Xi F."/>
        </authorList>
    </citation>
    <scope>NUCLEOTIDE SEQUENCE [LARGE SCALE GENOMIC DNA]</scope>
    <source>
        <strain evidence="1 2">T37</strain>
    </source>
</reference>